<sequence length="218" mass="23512">MRRSRSRLLALPLGLALVAGLAACGEDETEATPTPGADEATASPEPEPVDDAAACLEGEWDLDVTDQLAAQQALMGVTDAEVQVDGSATLTFTDGTVVRTLDEVESQVSFTFMDEQMEVWSRQDGTATGSYTVTGDRLDIVDTDQQGLTLEQRTLINGEEFEIPDVDLGDLSTDEAYTFTCSDSELRLVPDFSALTGEGMEMLAELDPEEYATVLTRR</sequence>
<dbReference type="PROSITE" id="PS51257">
    <property type="entry name" value="PROKAR_LIPOPROTEIN"/>
    <property type="match status" value="1"/>
</dbReference>
<reference evidence="3 4" key="1">
    <citation type="submission" date="2013-08" db="EMBL/GenBank/DDBJ databases">
        <title>Genome sequencing of Cellulomonas bogoriensis 69B4.</title>
        <authorList>
            <person name="Chen F."/>
            <person name="Li Y."/>
            <person name="Wang G."/>
        </authorList>
    </citation>
    <scope>NUCLEOTIDE SEQUENCE [LARGE SCALE GENOMIC DNA]</scope>
    <source>
        <strain evidence="3 4">69B4</strain>
    </source>
</reference>
<proteinExistence type="predicted"/>
<keyword evidence="4" id="KW-1185">Reference proteome</keyword>
<dbReference type="OrthoDB" id="4829515at2"/>
<feature type="chain" id="PRO_5039492377" evidence="2">
    <location>
        <begin position="25"/>
        <end position="218"/>
    </location>
</feature>
<dbReference type="AlphaFoldDB" id="A0A0A0BW50"/>
<accession>A0A0A0BW50</accession>
<organism evidence="3 4">
    <name type="scientific">Cellulomonas bogoriensis 69B4 = DSM 16987</name>
    <dbReference type="NCBI Taxonomy" id="1386082"/>
    <lineage>
        <taxon>Bacteria</taxon>
        <taxon>Bacillati</taxon>
        <taxon>Actinomycetota</taxon>
        <taxon>Actinomycetes</taxon>
        <taxon>Micrococcales</taxon>
        <taxon>Cellulomonadaceae</taxon>
        <taxon>Cellulomonas</taxon>
    </lineage>
</organism>
<evidence type="ECO:0000256" key="2">
    <source>
        <dbReference type="SAM" id="SignalP"/>
    </source>
</evidence>
<comment type="caution">
    <text evidence="3">The sequence shown here is derived from an EMBL/GenBank/DDBJ whole genome shotgun (WGS) entry which is preliminary data.</text>
</comment>
<dbReference type="EMBL" id="AXCZ01000104">
    <property type="protein sequence ID" value="KGM11912.1"/>
    <property type="molecule type" value="Genomic_DNA"/>
</dbReference>
<evidence type="ECO:0000313" key="3">
    <source>
        <dbReference type="EMBL" id="KGM11912.1"/>
    </source>
</evidence>
<evidence type="ECO:0000256" key="1">
    <source>
        <dbReference type="SAM" id="MobiDB-lite"/>
    </source>
</evidence>
<dbReference type="RefSeq" id="WP_035060987.1">
    <property type="nucleotide sequence ID" value="NZ_AXCZ01000104.1"/>
</dbReference>
<gene>
    <name evidence="3" type="ORF">N869_02335</name>
</gene>
<keyword evidence="2" id="KW-0732">Signal</keyword>
<dbReference type="Proteomes" id="UP000054314">
    <property type="component" value="Unassembled WGS sequence"/>
</dbReference>
<protein>
    <submittedName>
        <fullName evidence="3">Uncharacterized protein</fullName>
    </submittedName>
</protein>
<name>A0A0A0BW50_9CELL</name>
<feature type="region of interest" description="Disordered" evidence="1">
    <location>
        <begin position="26"/>
        <end position="49"/>
    </location>
</feature>
<evidence type="ECO:0000313" key="4">
    <source>
        <dbReference type="Proteomes" id="UP000054314"/>
    </source>
</evidence>
<feature type="signal peptide" evidence="2">
    <location>
        <begin position="1"/>
        <end position="24"/>
    </location>
</feature>